<dbReference type="Proteomes" id="UP000248646">
    <property type="component" value="Unassembled WGS sequence"/>
</dbReference>
<dbReference type="InterPro" id="IPR039424">
    <property type="entry name" value="SBP_5"/>
</dbReference>
<dbReference type="RefSeq" id="WP_111438786.1">
    <property type="nucleotide sequence ID" value="NZ_QKZI01000001.1"/>
</dbReference>
<dbReference type="GO" id="GO:0043190">
    <property type="term" value="C:ATP-binding cassette (ABC) transporter complex"/>
    <property type="evidence" value="ECO:0007669"/>
    <property type="project" value="InterPro"/>
</dbReference>
<evidence type="ECO:0000259" key="5">
    <source>
        <dbReference type="Pfam" id="PF00496"/>
    </source>
</evidence>
<accession>A0A2W7PIL7</accession>
<evidence type="ECO:0000313" key="6">
    <source>
        <dbReference type="EMBL" id="PZX08196.1"/>
    </source>
</evidence>
<name>A0A2W7PIL7_9BACI</name>
<dbReference type="InterPro" id="IPR030678">
    <property type="entry name" value="Peptide/Ni-bd"/>
</dbReference>
<dbReference type="EMBL" id="QKZI01000001">
    <property type="protein sequence ID" value="PZX08196.1"/>
    <property type="molecule type" value="Genomic_DNA"/>
</dbReference>
<keyword evidence="7" id="KW-1185">Reference proteome</keyword>
<organism evidence="6 7">
    <name type="scientific">Psychrobacillus insolitus</name>
    <dbReference type="NCBI Taxonomy" id="1461"/>
    <lineage>
        <taxon>Bacteria</taxon>
        <taxon>Bacillati</taxon>
        <taxon>Bacillota</taxon>
        <taxon>Bacilli</taxon>
        <taxon>Bacillales</taxon>
        <taxon>Bacillaceae</taxon>
        <taxon>Psychrobacillus</taxon>
    </lineage>
</organism>
<gene>
    <name evidence="6" type="ORF">C7437_1011320</name>
</gene>
<dbReference type="Pfam" id="PF00496">
    <property type="entry name" value="SBP_bac_5"/>
    <property type="match status" value="1"/>
</dbReference>
<dbReference type="GO" id="GO:0015833">
    <property type="term" value="P:peptide transport"/>
    <property type="evidence" value="ECO:0007669"/>
    <property type="project" value="TreeGrafter"/>
</dbReference>
<dbReference type="AlphaFoldDB" id="A0A2W7PIL7"/>
<comment type="similarity">
    <text evidence="1">Belongs to the bacterial solute-binding protein 5 family.</text>
</comment>
<proteinExistence type="inferred from homology"/>
<keyword evidence="2" id="KW-0813">Transport</keyword>
<dbReference type="InterPro" id="IPR000914">
    <property type="entry name" value="SBP_5_dom"/>
</dbReference>
<keyword evidence="3 4" id="KW-0732">Signal</keyword>
<evidence type="ECO:0000313" key="7">
    <source>
        <dbReference type="Proteomes" id="UP000248646"/>
    </source>
</evidence>
<dbReference type="CDD" id="cd08510">
    <property type="entry name" value="PBP2_Lactococcal_OppA_like"/>
    <property type="match status" value="1"/>
</dbReference>
<dbReference type="PANTHER" id="PTHR30290">
    <property type="entry name" value="PERIPLASMIC BINDING COMPONENT OF ABC TRANSPORTER"/>
    <property type="match status" value="1"/>
</dbReference>
<evidence type="ECO:0000256" key="1">
    <source>
        <dbReference type="ARBA" id="ARBA00005695"/>
    </source>
</evidence>
<feature type="chain" id="PRO_5016149639" evidence="4">
    <location>
        <begin position="21"/>
        <end position="588"/>
    </location>
</feature>
<evidence type="ECO:0000256" key="4">
    <source>
        <dbReference type="SAM" id="SignalP"/>
    </source>
</evidence>
<dbReference type="GO" id="GO:1904680">
    <property type="term" value="F:peptide transmembrane transporter activity"/>
    <property type="evidence" value="ECO:0007669"/>
    <property type="project" value="TreeGrafter"/>
</dbReference>
<feature type="signal peptide" evidence="4">
    <location>
        <begin position="1"/>
        <end position="20"/>
    </location>
</feature>
<sequence>MSKKLWTMLVLLIAPMLVLGACTGNDDSSGPADLTKFPLVVDNEGEAIEGGTLKVALGTDTPFQGIFSWVLYEDSYDADIMGYASNVIFETDGEFLVNDQGIASLEVDQANNKAIVKIREGIKWSDGQALKIEDLIQPYLIIGHPDYEGVRYDGDFQNIIGAVDYHNGKADTISGLKKVDDTTLEISFTKLSPAIFSIGDGLWGYAEPSHIMKGIPVGKLLESDAVRKNPVTLGAFKFDKIVPGESIQFARNEHYWKGAAKLDGVIVKVVPTSSIAKAIETGKYDMTAGSLPATTYPEVRDFENITILAQPELSYSYLGFKLGKYDTTTGISTMDPQAKMADVKLRQAMGYALDIEQVNEVYYYGLRSRANSLIPPVFESYYDETLEGYTYNVDKANEILDEAGYVDTDGDDLRETPKGEKLEIKMASMAGDPIAEEMTTFYMQNWADVGLNVVLSTGRLIEFNSYYDKVQSDDPEIDIFMAAWSTGTNPSPAGLYGKESAFNFSRYTTPKLDELIAAIDSKKAFDIDYRANAFHEWQLYMEKNAPVIPTQFRTAIYTINDRVKHYDVNLETDFDLNQIELTAEEPIK</sequence>
<comment type="caution">
    <text evidence="6">The sequence shown here is derived from an EMBL/GenBank/DDBJ whole genome shotgun (WGS) entry which is preliminary data.</text>
</comment>
<dbReference type="SUPFAM" id="SSF53850">
    <property type="entry name" value="Periplasmic binding protein-like II"/>
    <property type="match status" value="1"/>
</dbReference>
<protein>
    <submittedName>
        <fullName evidence="6">Peptide/nickel transport system substrate-binding protein</fullName>
    </submittedName>
</protein>
<dbReference type="Gene3D" id="3.40.190.10">
    <property type="entry name" value="Periplasmic binding protein-like II"/>
    <property type="match status" value="1"/>
</dbReference>
<dbReference type="GO" id="GO:0042597">
    <property type="term" value="C:periplasmic space"/>
    <property type="evidence" value="ECO:0007669"/>
    <property type="project" value="UniProtKB-ARBA"/>
</dbReference>
<dbReference type="PROSITE" id="PS51257">
    <property type="entry name" value="PROKAR_LIPOPROTEIN"/>
    <property type="match status" value="1"/>
</dbReference>
<dbReference type="Gene3D" id="3.10.105.10">
    <property type="entry name" value="Dipeptide-binding Protein, Domain 3"/>
    <property type="match status" value="1"/>
</dbReference>
<dbReference type="PIRSF" id="PIRSF002741">
    <property type="entry name" value="MppA"/>
    <property type="match status" value="1"/>
</dbReference>
<evidence type="ECO:0000256" key="2">
    <source>
        <dbReference type="ARBA" id="ARBA00022448"/>
    </source>
</evidence>
<feature type="domain" description="Solute-binding protein family 5" evidence="5">
    <location>
        <begin position="105"/>
        <end position="498"/>
    </location>
</feature>
<dbReference type="PANTHER" id="PTHR30290:SF9">
    <property type="entry name" value="OLIGOPEPTIDE-BINDING PROTEIN APPA"/>
    <property type="match status" value="1"/>
</dbReference>
<dbReference type="OrthoDB" id="9796817at2"/>
<evidence type="ECO:0000256" key="3">
    <source>
        <dbReference type="ARBA" id="ARBA00022729"/>
    </source>
</evidence>
<reference evidence="6 7" key="1">
    <citation type="submission" date="2018-06" db="EMBL/GenBank/DDBJ databases">
        <title>Genomic Encyclopedia of Type Strains, Phase IV (KMG-IV): sequencing the most valuable type-strain genomes for metagenomic binning, comparative biology and taxonomic classification.</title>
        <authorList>
            <person name="Goeker M."/>
        </authorList>
    </citation>
    <scope>NUCLEOTIDE SEQUENCE [LARGE SCALE GENOMIC DNA]</scope>
    <source>
        <strain evidence="6 7">DSM 5</strain>
    </source>
</reference>